<name>A0A916X711_9SPHN</name>
<dbReference type="Pfam" id="PF13469">
    <property type="entry name" value="Sulfotransfer_3"/>
    <property type="match status" value="1"/>
</dbReference>
<evidence type="ECO:0008006" key="3">
    <source>
        <dbReference type="Google" id="ProtNLM"/>
    </source>
</evidence>
<evidence type="ECO:0000313" key="2">
    <source>
        <dbReference type="Proteomes" id="UP000608154"/>
    </source>
</evidence>
<protein>
    <recommendedName>
        <fullName evidence="3">Sulfotransferase</fullName>
    </recommendedName>
</protein>
<gene>
    <name evidence="1" type="ORF">GCM10011494_35210</name>
</gene>
<dbReference type="RefSeq" id="WP_229736469.1">
    <property type="nucleotide sequence ID" value="NZ_BMHK01000037.1"/>
</dbReference>
<dbReference type="EMBL" id="BMHK01000037">
    <property type="protein sequence ID" value="GGC13288.1"/>
    <property type="molecule type" value="Genomic_DNA"/>
</dbReference>
<keyword evidence="2" id="KW-1185">Reference proteome</keyword>
<reference evidence="1" key="1">
    <citation type="journal article" date="2014" name="Int. J. Syst. Evol. Microbiol.">
        <title>Complete genome sequence of Corynebacterium casei LMG S-19264T (=DSM 44701T), isolated from a smear-ripened cheese.</title>
        <authorList>
            <consortium name="US DOE Joint Genome Institute (JGI-PGF)"/>
            <person name="Walter F."/>
            <person name="Albersmeier A."/>
            <person name="Kalinowski J."/>
            <person name="Ruckert C."/>
        </authorList>
    </citation>
    <scope>NUCLEOTIDE SEQUENCE</scope>
    <source>
        <strain evidence="1">CGMCC 1.15095</strain>
    </source>
</reference>
<accession>A0A916X711</accession>
<dbReference type="InterPro" id="IPR027417">
    <property type="entry name" value="P-loop_NTPase"/>
</dbReference>
<proteinExistence type="predicted"/>
<comment type="caution">
    <text evidence="1">The sequence shown here is derived from an EMBL/GenBank/DDBJ whole genome shotgun (WGS) entry which is preliminary data.</text>
</comment>
<dbReference type="AlphaFoldDB" id="A0A916X711"/>
<organism evidence="1 2">
    <name type="scientific">Novosphingobium endophyticum</name>
    <dbReference type="NCBI Taxonomy" id="1955250"/>
    <lineage>
        <taxon>Bacteria</taxon>
        <taxon>Pseudomonadati</taxon>
        <taxon>Pseudomonadota</taxon>
        <taxon>Alphaproteobacteria</taxon>
        <taxon>Sphingomonadales</taxon>
        <taxon>Sphingomonadaceae</taxon>
        <taxon>Novosphingobium</taxon>
    </lineage>
</organism>
<dbReference type="Gene3D" id="3.40.50.300">
    <property type="entry name" value="P-loop containing nucleotide triphosphate hydrolases"/>
    <property type="match status" value="1"/>
</dbReference>
<dbReference type="Proteomes" id="UP000608154">
    <property type="component" value="Unassembled WGS sequence"/>
</dbReference>
<sequence>MKNSGKRRNLERIARGVATGALKSVDTALATGFPTRVPDDMPRPVFIVGVPRSGTTVVYQAMTTAWHFAYINNVTARFPRSIARASRLLRAHRWAVSKEFRNFAGGTPGSAGPNEAVAVWAHAFPSDTHEAVQPEEVDPDRERWLVASVACLADQFQAPFISKTPCNSLRISALASIFPKALFVVVKRNLLEVAQSLLAARRQRCGNERGHYSVIPRGLEKRGNLPPVEYVAEQVSLTEIAIREAQNEIPGTASTKSIIKTSAPIRAARSAGLKSSVPIKAWNSSDGRR</sequence>
<evidence type="ECO:0000313" key="1">
    <source>
        <dbReference type="EMBL" id="GGC13288.1"/>
    </source>
</evidence>
<dbReference type="SUPFAM" id="SSF52540">
    <property type="entry name" value="P-loop containing nucleoside triphosphate hydrolases"/>
    <property type="match status" value="1"/>
</dbReference>
<reference evidence="1" key="2">
    <citation type="submission" date="2020-09" db="EMBL/GenBank/DDBJ databases">
        <authorList>
            <person name="Sun Q."/>
            <person name="Zhou Y."/>
        </authorList>
    </citation>
    <scope>NUCLEOTIDE SEQUENCE</scope>
    <source>
        <strain evidence="1">CGMCC 1.15095</strain>
    </source>
</reference>